<evidence type="ECO:0000313" key="2">
    <source>
        <dbReference type="EMBL" id="MBB5199242.1"/>
    </source>
</evidence>
<dbReference type="PANTHER" id="PTHR37951">
    <property type="entry name" value="CYTOPLASMIC PROTEIN-RELATED"/>
    <property type="match status" value="1"/>
</dbReference>
<dbReference type="InterPro" id="IPR010657">
    <property type="entry name" value="ImpA_N"/>
</dbReference>
<comment type="caution">
    <text evidence="2">The sequence shown here is derived from an EMBL/GenBank/DDBJ whole genome shotgun (WGS) entry which is preliminary data.</text>
</comment>
<name>A0A840RQ25_9BURK</name>
<dbReference type="Proteomes" id="UP000571084">
    <property type="component" value="Unassembled WGS sequence"/>
</dbReference>
<dbReference type="RefSeq" id="WP_168055281.1">
    <property type="nucleotide sequence ID" value="NZ_JAAOZT010000006.1"/>
</dbReference>
<evidence type="ECO:0000313" key="3">
    <source>
        <dbReference type="Proteomes" id="UP000571084"/>
    </source>
</evidence>
<evidence type="ECO:0000259" key="1">
    <source>
        <dbReference type="Pfam" id="PF06812"/>
    </source>
</evidence>
<feature type="domain" description="ImpA N-terminal" evidence="1">
    <location>
        <begin position="17"/>
        <end position="139"/>
    </location>
</feature>
<reference evidence="2 3" key="1">
    <citation type="submission" date="2020-08" db="EMBL/GenBank/DDBJ databases">
        <title>Genomic Encyclopedia of Type Strains, Phase IV (KMG-IV): sequencing the most valuable type-strain genomes for metagenomic binning, comparative biology and taxonomic classification.</title>
        <authorList>
            <person name="Goeker M."/>
        </authorList>
    </citation>
    <scope>NUCLEOTIDE SEQUENCE [LARGE SCALE GENOMIC DNA]</scope>
    <source>
        <strain evidence="2 3">DSM 23240</strain>
    </source>
</reference>
<protein>
    <submittedName>
        <fullName evidence="2">Type VI secretion system protein ImpA</fullName>
    </submittedName>
</protein>
<dbReference type="PANTHER" id="PTHR37951:SF1">
    <property type="entry name" value="TYPE VI SECRETION SYSTEM COMPONENT TSSA1"/>
    <property type="match status" value="1"/>
</dbReference>
<accession>A0A840RQ25</accession>
<gene>
    <name evidence="2" type="ORF">HNR39_001069</name>
</gene>
<proteinExistence type="predicted"/>
<organism evidence="2 3">
    <name type="scientific">Glaciimonas immobilis</name>
    <dbReference type="NCBI Taxonomy" id="728004"/>
    <lineage>
        <taxon>Bacteria</taxon>
        <taxon>Pseudomonadati</taxon>
        <taxon>Pseudomonadota</taxon>
        <taxon>Betaproteobacteria</taxon>
        <taxon>Burkholderiales</taxon>
        <taxon>Oxalobacteraceae</taxon>
        <taxon>Glaciimonas</taxon>
    </lineage>
</organism>
<dbReference type="InterPro" id="IPR017740">
    <property type="entry name" value="TssA-like"/>
</dbReference>
<dbReference type="AlphaFoldDB" id="A0A840RQ25"/>
<keyword evidence="3" id="KW-1185">Reference proteome</keyword>
<dbReference type="Pfam" id="PF06812">
    <property type="entry name" value="ImpA_N"/>
    <property type="match status" value="1"/>
</dbReference>
<dbReference type="EMBL" id="JACHHQ010000002">
    <property type="protein sequence ID" value="MBB5199242.1"/>
    <property type="molecule type" value="Genomic_DNA"/>
</dbReference>
<sequence>MRSKNKIAPFHYCALIEPVCANMPCGPNLEYDPAFLLLQSITATRPDIQFGDFVGTPAPINWGEVERNSLALLQRTKDVRLIILLIRSGIRLRGAAGLHDGLMLLDSMLEQYPEDLHPTLVFEGQRDPLMRANALAGLADHSGVLTDMRNISLPKAAGLKLQLRDIESALSLPRTKGALPAEGINRSLKELAFKRDHHFLALVEAAQITDNIICSVNVTLDDCAPDLCALYGLLRPFFRANNRVDESAHATMQAEAVAPISPSASVAENNDTGVDIAGQSQASQAPMRGSDIPLNISNIFDTPQIEHERTNIGQQQITDRWSALVALQGVRDWFERNEPSSPVIVLLRQGERMVGKRFSELAHIIPSDLLAKWDAPDN</sequence>